<keyword evidence="10" id="KW-1185">Reference proteome</keyword>
<dbReference type="SUPFAM" id="SSF53335">
    <property type="entry name" value="S-adenosyl-L-methionine-dependent methyltransferases"/>
    <property type="match status" value="1"/>
</dbReference>
<comment type="catalytic activity">
    <reaction evidence="6">
        <text>a 2'-deoxycytidine in DNA + S-adenosyl-L-methionine = a 5-methyl-2'-deoxycytidine in DNA + S-adenosyl-L-homocysteine + H(+)</text>
        <dbReference type="Rhea" id="RHEA:13681"/>
        <dbReference type="Rhea" id="RHEA-COMP:11369"/>
        <dbReference type="Rhea" id="RHEA-COMP:11370"/>
        <dbReference type="ChEBI" id="CHEBI:15378"/>
        <dbReference type="ChEBI" id="CHEBI:57856"/>
        <dbReference type="ChEBI" id="CHEBI:59789"/>
        <dbReference type="ChEBI" id="CHEBI:85452"/>
        <dbReference type="ChEBI" id="CHEBI:85454"/>
        <dbReference type="EC" id="2.1.1.37"/>
    </reaction>
</comment>
<evidence type="ECO:0000256" key="1">
    <source>
        <dbReference type="ARBA" id="ARBA00011975"/>
    </source>
</evidence>
<protein>
    <recommendedName>
        <fullName evidence="1">DNA (cytosine-5-)-methyltransferase</fullName>
        <ecNumber evidence="1">2.1.1.37</ecNumber>
    </recommendedName>
</protein>
<reference evidence="9 10" key="1">
    <citation type="submission" date="2024-02" db="EMBL/GenBank/DDBJ databases">
        <title>Roseibium algae sp. nov., isolated from marine alga (Grateloupia sp.), showing potential in myo-inositol conversion.</title>
        <authorList>
            <person name="Wang Y."/>
        </authorList>
    </citation>
    <scope>NUCLEOTIDE SEQUENCE [LARGE SCALE GENOMIC DNA]</scope>
    <source>
        <strain evidence="9 10">H3510</strain>
    </source>
</reference>
<feature type="region of interest" description="Disordered" evidence="8">
    <location>
        <begin position="193"/>
        <end position="220"/>
    </location>
</feature>
<dbReference type="GO" id="GO:0032259">
    <property type="term" value="P:methylation"/>
    <property type="evidence" value="ECO:0007669"/>
    <property type="project" value="UniProtKB-KW"/>
</dbReference>
<feature type="active site" evidence="7">
    <location>
        <position position="99"/>
    </location>
</feature>
<dbReference type="InterPro" id="IPR001525">
    <property type="entry name" value="C5_MeTfrase"/>
</dbReference>
<keyword evidence="2 7" id="KW-0489">Methyltransferase</keyword>
<dbReference type="Pfam" id="PF00145">
    <property type="entry name" value="DNA_methylase"/>
    <property type="match status" value="1"/>
</dbReference>
<gene>
    <name evidence="9" type="ORF">V6575_22635</name>
</gene>
<dbReference type="Proteomes" id="UP001385499">
    <property type="component" value="Unassembled WGS sequence"/>
</dbReference>
<evidence type="ECO:0000313" key="10">
    <source>
        <dbReference type="Proteomes" id="UP001385499"/>
    </source>
</evidence>
<dbReference type="EC" id="2.1.1.37" evidence="1"/>
<evidence type="ECO:0000256" key="8">
    <source>
        <dbReference type="SAM" id="MobiDB-lite"/>
    </source>
</evidence>
<evidence type="ECO:0000313" key="9">
    <source>
        <dbReference type="EMBL" id="MEJ8476882.1"/>
    </source>
</evidence>
<comment type="caution">
    <text evidence="9">The sequence shown here is derived from an EMBL/GenBank/DDBJ whole genome shotgun (WGS) entry which is preliminary data.</text>
</comment>
<keyword evidence="4 7" id="KW-0949">S-adenosyl-L-methionine</keyword>
<dbReference type="PROSITE" id="PS51679">
    <property type="entry name" value="SAM_MT_C5"/>
    <property type="match status" value="1"/>
</dbReference>
<dbReference type="Gene3D" id="3.40.50.150">
    <property type="entry name" value="Vaccinia Virus protein VP39"/>
    <property type="match status" value="1"/>
</dbReference>
<dbReference type="InterPro" id="IPR029063">
    <property type="entry name" value="SAM-dependent_MTases_sf"/>
</dbReference>
<name>A0ABU8TRW0_9HYPH</name>
<dbReference type="RefSeq" id="WP_340277714.1">
    <property type="nucleotide sequence ID" value="NZ_JBAKIA010000031.1"/>
</dbReference>
<evidence type="ECO:0000256" key="5">
    <source>
        <dbReference type="ARBA" id="ARBA00022747"/>
    </source>
</evidence>
<dbReference type="EMBL" id="JBAKIA010000031">
    <property type="protein sequence ID" value="MEJ8476882.1"/>
    <property type="molecule type" value="Genomic_DNA"/>
</dbReference>
<evidence type="ECO:0000256" key="3">
    <source>
        <dbReference type="ARBA" id="ARBA00022679"/>
    </source>
</evidence>
<dbReference type="PANTHER" id="PTHR46098:SF1">
    <property type="entry name" value="TRNA (CYTOSINE(38)-C(5))-METHYLTRANSFERASE"/>
    <property type="match status" value="1"/>
</dbReference>
<proteinExistence type="inferred from homology"/>
<evidence type="ECO:0000256" key="4">
    <source>
        <dbReference type="ARBA" id="ARBA00022691"/>
    </source>
</evidence>
<evidence type="ECO:0000256" key="6">
    <source>
        <dbReference type="ARBA" id="ARBA00047422"/>
    </source>
</evidence>
<dbReference type="GO" id="GO:0003886">
    <property type="term" value="F:DNA (cytosine-5-)-methyltransferase activity"/>
    <property type="evidence" value="ECO:0007669"/>
    <property type="project" value="UniProtKB-EC"/>
</dbReference>
<keyword evidence="3 7" id="KW-0808">Transferase</keyword>
<accession>A0ABU8TRW0</accession>
<dbReference type="InterPro" id="IPR050750">
    <property type="entry name" value="C5-MTase"/>
</dbReference>
<comment type="similarity">
    <text evidence="7">Belongs to the class I-like SAM-binding methyltransferase superfamily. C5-methyltransferase family.</text>
</comment>
<keyword evidence="5" id="KW-0680">Restriction system</keyword>
<sequence>MSVHNGDQRVALYPEAKPEPLSGLSLCTGVGGLELGLHVAEPGYRTVCYVEREACAAATLVARMEDKALDHAPVWDDVKSFDGRPWRGKLHILTAGYPCQPFSASGKQRGKDDPRHLWPHVARIIRECEPEWVFCENVEGHLDRGFEQVAGELQAMGYSLKAGLFSAAEVGASHIRKRLFILAHADDKSLLLPDGHPDRGGGVPLQDRNRPEGQPARHRQCSTGVDNFLADDEGTGADQPAKSALPVFAPAPCDLEAWNTHLSGRLDLQPELLGLADGLANRVERSRAAGNGVVPLAAAHAWRTLRAEFLIREGGG</sequence>
<evidence type="ECO:0000256" key="2">
    <source>
        <dbReference type="ARBA" id="ARBA00022603"/>
    </source>
</evidence>
<dbReference type="PANTHER" id="PTHR46098">
    <property type="entry name" value="TRNA (CYTOSINE(38)-C(5))-METHYLTRANSFERASE"/>
    <property type="match status" value="1"/>
</dbReference>
<dbReference type="PRINTS" id="PR00105">
    <property type="entry name" value="C5METTRFRASE"/>
</dbReference>
<organism evidence="9 10">
    <name type="scientific">Roseibium algae</name>
    <dbReference type="NCBI Taxonomy" id="3123038"/>
    <lineage>
        <taxon>Bacteria</taxon>
        <taxon>Pseudomonadati</taxon>
        <taxon>Pseudomonadota</taxon>
        <taxon>Alphaproteobacteria</taxon>
        <taxon>Hyphomicrobiales</taxon>
        <taxon>Stappiaceae</taxon>
        <taxon>Roseibium</taxon>
    </lineage>
</organism>
<evidence type="ECO:0000256" key="7">
    <source>
        <dbReference type="PROSITE-ProRule" id="PRU01016"/>
    </source>
</evidence>